<reference evidence="2 3" key="3">
    <citation type="submission" date="2020-08" db="EMBL/GenBank/DDBJ databases">
        <title>Genomic Encyclopedia of Type Strains, Phase IV (KMG-IV): sequencing the most valuable type-strain genomes for metagenomic binning, comparative biology and taxonomic classification.</title>
        <authorList>
            <person name="Goeker M."/>
        </authorList>
    </citation>
    <scope>NUCLEOTIDE SEQUENCE [LARGE SCALE GENOMIC DNA]</scope>
    <source>
        <strain evidence="2 3">DSM 27521</strain>
    </source>
</reference>
<organism evidence="2 3">
    <name type="scientific">Deinococcus metalli</name>
    <dbReference type="NCBI Taxonomy" id="1141878"/>
    <lineage>
        <taxon>Bacteria</taxon>
        <taxon>Thermotogati</taxon>
        <taxon>Deinococcota</taxon>
        <taxon>Deinococci</taxon>
        <taxon>Deinococcales</taxon>
        <taxon>Deinococcaceae</taxon>
        <taxon>Deinococcus</taxon>
    </lineage>
</organism>
<name>A0A7W8KHH5_9DEIO</name>
<evidence type="ECO:0000313" key="3">
    <source>
        <dbReference type="Proteomes" id="UP000539473"/>
    </source>
</evidence>
<protein>
    <submittedName>
        <fullName evidence="2">Uncharacterized protein</fullName>
    </submittedName>
</protein>
<evidence type="ECO:0000313" key="1">
    <source>
        <dbReference type="EMBL" id="GHF59821.1"/>
    </source>
</evidence>
<dbReference type="AlphaFoldDB" id="A0A7W8KHH5"/>
<accession>A0A7W8KHH5</accession>
<proteinExistence type="predicted"/>
<reference evidence="1" key="1">
    <citation type="journal article" date="2014" name="Int. J. Syst. Evol. Microbiol.">
        <title>Complete genome of a new Firmicutes species belonging to the dominant human colonic microbiota ('Ruminococcus bicirculans') reveals two chromosomes and a selective capacity to utilize plant glucans.</title>
        <authorList>
            <consortium name="NISC Comparative Sequencing Program"/>
            <person name="Wegmann U."/>
            <person name="Louis P."/>
            <person name="Goesmann A."/>
            <person name="Henrissat B."/>
            <person name="Duncan S.H."/>
            <person name="Flint H.J."/>
        </authorList>
    </citation>
    <scope>NUCLEOTIDE SEQUENCE</scope>
    <source>
        <strain evidence="1">CGMCC 1.18437</strain>
    </source>
</reference>
<dbReference type="InterPro" id="IPR028964">
    <property type="entry name" value="Imm8"/>
</dbReference>
<reference evidence="1" key="4">
    <citation type="submission" date="2024-05" db="EMBL/GenBank/DDBJ databases">
        <authorList>
            <person name="Sun Q."/>
            <person name="Zhou Y."/>
        </authorList>
    </citation>
    <scope>NUCLEOTIDE SEQUENCE</scope>
    <source>
        <strain evidence="1">CGMCC 1.18437</strain>
    </source>
</reference>
<dbReference type="EMBL" id="BNAJ01000013">
    <property type="protein sequence ID" value="GHF59821.1"/>
    <property type="molecule type" value="Genomic_DNA"/>
</dbReference>
<dbReference type="RefSeq" id="WP_184114710.1">
    <property type="nucleotide sequence ID" value="NZ_BNAJ01000013.1"/>
</dbReference>
<evidence type="ECO:0000313" key="2">
    <source>
        <dbReference type="EMBL" id="MBB5378309.1"/>
    </source>
</evidence>
<dbReference type="Pfam" id="PF15586">
    <property type="entry name" value="Imm8"/>
    <property type="match status" value="1"/>
</dbReference>
<evidence type="ECO:0000313" key="4">
    <source>
        <dbReference type="Proteomes" id="UP000619376"/>
    </source>
</evidence>
<dbReference type="Proteomes" id="UP000619376">
    <property type="component" value="Unassembled WGS sequence"/>
</dbReference>
<sequence>MIPEVKGIFLIDFSSSECFVPDDPSDFGVALRVMIGPQYQDAADSLRFTVCSPAWHARECAVDGFVWRWDILIVNEYSRVEIGKIIERVVSRSAAPTWLQIAEQMSRRSNWEFDTYT</sequence>
<dbReference type="EMBL" id="JACHFK010000012">
    <property type="protein sequence ID" value="MBB5378309.1"/>
    <property type="molecule type" value="Genomic_DNA"/>
</dbReference>
<reference evidence="4" key="2">
    <citation type="journal article" date="2019" name="Int. J. Syst. Evol. Microbiol.">
        <title>The Global Catalogue of Microorganisms (GCM) 10K type strain sequencing project: providing services to taxonomists for standard genome sequencing and annotation.</title>
        <authorList>
            <consortium name="The Broad Institute Genomics Platform"/>
            <consortium name="The Broad Institute Genome Sequencing Center for Infectious Disease"/>
            <person name="Wu L."/>
            <person name="Ma J."/>
        </authorList>
    </citation>
    <scope>NUCLEOTIDE SEQUENCE [LARGE SCALE GENOMIC DNA]</scope>
    <source>
        <strain evidence="4">CGMCC 1.18437</strain>
    </source>
</reference>
<dbReference type="Proteomes" id="UP000539473">
    <property type="component" value="Unassembled WGS sequence"/>
</dbReference>
<keyword evidence="4" id="KW-1185">Reference proteome</keyword>
<gene>
    <name evidence="1" type="ORF">GCM10017781_40220</name>
    <name evidence="2" type="ORF">HNQ07_003815</name>
</gene>
<comment type="caution">
    <text evidence="2">The sequence shown here is derived from an EMBL/GenBank/DDBJ whole genome shotgun (WGS) entry which is preliminary data.</text>
</comment>